<dbReference type="PANTHER" id="PTHR43685">
    <property type="entry name" value="GLYCOSYLTRANSFERASE"/>
    <property type="match status" value="1"/>
</dbReference>
<evidence type="ECO:0000259" key="1">
    <source>
        <dbReference type="Pfam" id="PF00535"/>
    </source>
</evidence>
<dbReference type="InterPro" id="IPR029044">
    <property type="entry name" value="Nucleotide-diphossugar_trans"/>
</dbReference>
<reference evidence="2" key="2">
    <citation type="submission" date="2020-09" db="EMBL/GenBank/DDBJ databases">
        <authorList>
            <person name="Sun Q."/>
            <person name="Zhou Y."/>
        </authorList>
    </citation>
    <scope>NUCLEOTIDE SEQUENCE</scope>
    <source>
        <strain evidence="2">CGMCC 1.15290</strain>
    </source>
</reference>
<evidence type="ECO:0000313" key="2">
    <source>
        <dbReference type="EMBL" id="GGH81383.1"/>
    </source>
</evidence>
<organism evidence="2 3">
    <name type="scientific">Filimonas zeae</name>
    <dbReference type="NCBI Taxonomy" id="1737353"/>
    <lineage>
        <taxon>Bacteria</taxon>
        <taxon>Pseudomonadati</taxon>
        <taxon>Bacteroidota</taxon>
        <taxon>Chitinophagia</taxon>
        <taxon>Chitinophagales</taxon>
        <taxon>Chitinophagaceae</taxon>
        <taxon>Filimonas</taxon>
    </lineage>
</organism>
<dbReference type="RefSeq" id="WP_188958463.1">
    <property type="nucleotide sequence ID" value="NZ_BMIB01000006.1"/>
</dbReference>
<dbReference type="InterPro" id="IPR001173">
    <property type="entry name" value="Glyco_trans_2-like"/>
</dbReference>
<reference evidence="2" key="1">
    <citation type="journal article" date="2014" name="Int. J. Syst. Evol. Microbiol.">
        <title>Complete genome sequence of Corynebacterium casei LMG S-19264T (=DSM 44701T), isolated from a smear-ripened cheese.</title>
        <authorList>
            <consortium name="US DOE Joint Genome Institute (JGI-PGF)"/>
            <person name="Walter F."/>
            <person name="Albersmeier A."/>
            <person name="Kalinowski J."/>
            <person name="Ruckert C."/>
        </authorList>
    </citation>
    <scope>NUCLEOTIDE SEQUENCE</scope>
    <source>
        <strain evidence="2">CGMCC 1.15290</strain>
    </source>
</reference>
<dbReference type="Pfam" id="PF00535">
    <property type="entry name" value="Glycos_transf_2"/>
    <property type="match status" value="1"/>
</dbReference>
<dbReference type="CDD" id="cd00761">
    <property type="entry name" value="Glyco_tranf_GTA_type"/>
    <property type="match status" value="1"/>
</dbReference>
<dbReference type="EMBL" id="BMIB01000006">
    <property type="protein sequence ID" value="GGH81383.1"/>
    <property type="molecule type" value="Genomic_DNA"/>
</dbReference>
<evidence type="ECO:0000313" key="3">
    <source>
        <dbReference type="Proteomes" id="UP000627292"/>
    </source>
</evidence>
<proteinExistence type="predicted"/>
<accession>A0A917J3Z7</accession>
<dbReference type="SUPFAM" id="SSF53448">
    <property type="entry name" value="Nucleotide-diphospho-sugar transferases"/>
    <property type="match status" value="1"/>
</dbReference>
<gene>
    <name evidence="2" type="ORF">GCM10011379_53690</name>
</gene>
<dbReference type="Proteomes" id="UP000627292">
    <property type="component" value="Unassembled WGS sequence"/>
</dbReference>
<dbReference type="InterPro" id="IPR050834">
    <property type="entry name" value="Glycosyltransf_2"/>
</dbReference>
<dbReference type="Gene3D" id="3.90.550.10">
    <property type="entry name" value="Spore Coat Polysaccharide Biosynthesis Protein SpsA, Chain A"/>
    <property type="match status" value="1"/>
</dbReference>
<dbReference type="PANTHER" id="PTHR43685:SF2">
    <property type="entry name" value="GLYCOSYLTRANSFERASE 2-LIKE DOMAIN-CONTAINING PROTEIN"/>
    <property type="match status" value="1"/>
</dbReference>
<dbReference type="AlphaFoldDB" id="A0A917J3Z7"/>
<comment type="caution">
    <text evidence="2">The sequence shown here is derived from an EMBL/GenBank/DDBJ whole genome shotgun (WGS) entry which is preliminary data.</text>
</comment>
<keyword evidence="3" id="KW-1185">Reference proteome</keyword>
<name>A0A917J3Z7_9BACT</name>
<protein>
    <recommendedName>
        <fullName evidence="1">Glycosyltransferase 2-like domain-containing protein</fullName>
    </recommendedName>
</protein>
<sequence>MSRFSIIVPTYNSARYIKECINSILAQTVTGFTIHIVDSGSTDASFLDWIRSLNDPRIVIYTAERRYSIEENWKRIADLPKNEFMTILGHDDVLAPNYLEEMSALIESHPNASLYVSAYSYIDKESRFMRNSLPLPPVMSGALFVEYFLDNKIEINATGYMMRSKDYEWAGGIPQYPNLLNSDSELWMRLTIKSYLAVSTANTFSFREHESVSGTSADIVFHNALKQFAGFLLAIKKQSPELDQVITQHSAGYLLAYCLDFSHRLIRKKLRHRHYLSVNRLIKDCRELARQLSPGIPFEPLKIRSLLIAKWIDSNIFTRTYFRMLRKVYSGPLIKRPKIYGDH</sequence>
<feature type="domain" description="Glycosyltransferase 2-like" evidence="1">
    <location>
        <begin position="5"/>
        <end position="139"/>
    </location>
</feature>